<evidence type="ECO:0000313" key="14">
    <source>
        <dbReference type="Proteomes" id="UP000694406"/>
    </source>
</evidence>
<keyword evidence="7" id="KW-1133">Transmembrane helix</keyword>
<dbReference type="FunFam" id="2.60.40.60:FF:000039">
    <property type="entry name" value="FAT atypical cadherin 3"/>
    <property type="match status" value="1"/>
</dbReference>
<name>A0A8C5SWR8_LATLA</name>
<dbReference type="AlphaFoldDB" id="A0A8C5SWR8"/>
<dbReference type="Proteomes" id="UP000694406">
    <property type="component" value="Unplaced"/>
</dbReference>
<evidence type="ECO:0000256" key="8">
    <source>
        <dbReference type="ARBA" id="ARBA00023136"/>
    </source>
</evidence>
<evidence type="ECO:0000256" key="4">
    <source>
        <dbReference type="ARBA" id="ARBA00022737"/>
    </source>
</evidence>
<keyword evidence="3" id="KW-0812">Transmembrane</keyword>
<dbReference type="FunFam" id="2.60.40.60:FF:000075">
    <property type="entry name" value="FAT atypical cadherin 1"/>
    <property type="match status" value="1"/>
</dbReference>
<feature type="domain" description="Cadherin" evidence="12">
    <location>
        <begin position="474"/>
        <end position="582"/>
    </location>
</feature>
<dbReference type="InterPro" id="IPR002126">
    <property type="entry name" value="Cadherin-like_dom"/>
</dbReference>
<feature type="domain" description="Cadherin" evidence="12">
    <location>
        <begin position="579"/>
        <end position="682"/>
    </location>
</feature>
<keyword evidence="14" id="KW-1185">Reference proteome</keyword>
<organism evidence="13 14">
    <name type="scientific">Laticauda laticaudata</name>
    <name type="common">Blue-ringed sea krait</name>
    <name type="synonym">Blue-lipped sea krait</name>
    <dbReference type="NCBI Taxonomy" id="8630"/>
    <lineage>
        <taxon>Eukaryota</taxon>
        <taxon>Metazoa</taxon>
        <taxon>Chordata</taxon>
        <taxon>Craniata</taxon>
        <taxon>Vertebrata</taxon>
        <taxon>Euteleostomi</taxon>
        <taxon>Lepidosauria</taxon>
        <taxon>Squamata</taxon>
        <taxon>Bifurcata</taxon>
        <taxon>Unidentata</taxon>
        <taxon>Episquamata</taxon>
        <taxon>Toxicofera</taxon>
        <taxon>Serpentes</taxon>
        <taxon>Colubroidea</taxon>
        <taxon>Elapidae</taxon>
        <taxon>Laticaudinae</taxon>
        <taxon>Laticauda</taxon>
    </lineage>
</organism>
<keyword evidence="4" id="KW-0677">Repeat</keyword>
<protein>
    <recommendedName>
        <fullName evidence="12">Cadherin domain-containing protein</fullName>
    </recommendedName>
</protein>
<evidence type="ECO:0000256" key="11">
    <source>
        <dbReference type="PROSITE-ProRule" id="PRU00043"/>
    </source>
</evidence>
<feature type="domain" description="Cadherin" evidence="12">
    <location>
        <begin position="777"/>
        <end position="831"/>
    </location>
</feature>
<dbReference type="SMART" id="SM00112">
    <property type="entry name" value="CA"/>
    <property type="match status" value="7"/>
</dbReference>
<dbReference type="PROSITE" id="PS50268">
    <property type="entry name" value="CADHERIN_2"/>
    <property type="match status" value="8"/>
</dbReference>
<evidence type="ECO:0000259" key="12">
    <source>
        <dbReference type="PROSITE" id="PS50268"/>
    </source>
</evidence>
<evidence type="ECO:0000256" key="3">
    <source>
        <dbReference type="ARBA" id="ARBA00022692"/>
    </source>
</evidence>
<evidence type="ECO:0000256" key="6">
    <source>
        <dbReference type="ARBA" id="ARBA00022889"/>
    </source>
</evidence>
<reference evidence="13" key="2">
    <citation type="submission" date="2025-09" db="UniProtKB">
        <authorList>
            <consortium name="Ensembl"/>
        </authorList>
    </citation>
    <scope>IDENTIFICATION</scope>
</reference>
<dbReference type="PROSITE" id="PS00232">
    <property type="entry name" value="CADHERIN_1"/>
    <property type="match status" value="4"/>
</dbReference>
<evidence type="ECO:0000256" key="5">
    <source>
        <dbReference type="ARBA" id="ARBA00022837"/>
    </source>
</evidence>
<comment type="subcellular location">
    <subcellularLocation>
        <location evidence="1">Membrane</location>
        <topology evidence="1">Single-pass membrane protein</topology>
    </subcellularLocation>
</comment>
<dbReference type="GO" id="GO:0005886">
    <property type="term" value="C:plasma membrane"/>
    <property type="evidence" value="ECO:0007669"/>
    <property type="project" value="InterPro"/>
</dbReference>
<keyword evidence="8" id="KW-0472">Membrane</keyword>
<dbReference type="FunFam" id="2.60.40.60:FF:000079">
    <property type="entry name" value="FAT atypical cadherin 1"/>
    <property type="match status" value="1"/>
</dbReference>
<dbReference type="FunFam" id="2.60.40.60:FF:000066">
    <property type="entry name" value="FAT atypical cadherin 1"/>
    <property type="match status" value="1"/>
</dbReference>
<dbReference type="PANTHER" id="PTHR24026:SF125">
    <property type="entry name" value="FAT-LIKE CADHERIN-RELATED TUMOR SUPPRESSOR HOMOLOG"/>
    <property type="match status" value="1"/>
</dbReference>
<dbReference type="GeneTree" id="ENSGT00940000158507"/>
<feature type="domain" description="Cadherin" evidence="12">
    <location>
        <begin position="369"/>
        <end position="473"/>
    </location>
</feature>
<keyword evidence="6" id="KW-0130">Cell adhesion</keyword>
<evidence type="ECO:0000256" key="2">
    <source>
        <dbReference type="ARBA" id="ARBA00022536"/>
    </source>
</evidence>
<reference evidence="13" key="1">
    <citation type="submission" date="2025-08" db="UniProtKB">
        <authorList>
            <consortium name="Ensembl"/>
        </authorList>
    </citation>
    <scope>IDENTIFICATION</scope>
</reference>
<evidence type="ECO:0000256" key="1">
    <source>
        <dbReference type="ARBA" id="ARBA00004167"/>
    </source>
</evidence>
<dbReference type="FunFam" id="2.60.40.60:FF:000015">
    <property type="entry name" value="FAT atypical cadherin 1"/>
    <property type="match status" value="1"/>
</dbReference>
<keyword evidence="2" id="KW-0245">EGF-like domain</keyword>
<feature type="domain" description="Cadherin" evidence="12">
    <location>
        <begin position="149"/>
        <end position="254"/>
    </location>
</feature>
<keyword evidence="10" id="KW-0325">Glycoprotein</keyword>
<dbReference type="SUPFAM" id="SSF49313">
    <property type="entry name" value="Cadherin-like"/>
    <property type="match status" value="8"/>
</dbReference>
<accession>A0A8C5SWR8</accession>
<dbReference type="Ensembl" id="ENSLLTT00000024699.1">
    <property type="protein sequence ID" value="ENSLLTP00000023831.1"/>
    <property type="gene ID" value="ENSLLTG00000017571.1"/>
</dbReference>
<dbReference type="GO" id="GO:0007156">
    <property type="term" value="P:homophilic cell adhesion via plasma membrane adhesion molecules"/>
    <property type="evidence" value="ECO:0007669"/>
    <property type="project" value="InterPro"/>
</dbReference>
<evidence type="ECO:0000313" key="13">
    <source>
        <dbReference type="Ensembl" id="ENSLLTP00000023831.1"/>
    </source>
</evidence>
<evidence type="ECO:0000256" key="7">
    <source>
        <dbReference type="ARBA" id="ARBA00022989"/>
    </source>
</evidence>
<feature type="domain" description="Cadherin" evidence="12">
    <location>
        <begin position="262"/>
        <end position="367"/>
    </location>
</feature>
<dbReference type="FunFam" id="2.60.40.60:FF:000035">
    <property type="entry name" value="Protocadherin Fat 3"/>
    <property type="match status" value="1"/>
</dbReference>
<dbReference type="Pfam" id="PF00028">
    <property type="entry name" value="Cadherin"/>
    <property type="match status" value="8"/>
</dbReference>
<evidence type="ECO:0000256" key="9">
    <source>
        <dbReference type="ARBA" id="ARBA00023157"/>
    </source>
</evidence>
<feature type="domain" description="Cadherin" evidence="12">
    <location>
        <begin position="683"/>
        <end position="776"/>
    </location>
</feature>
<evidence type="ECO:0000256" key="10">
    <source>
        <dbReference type="ARBA" id="ARBA00023180"/>
    </source>
</evidence>
<keyword evidence="5 11" id="KW-0106">Calcium</keyword>
<sequence length="835" mass="93233">MVLEIWPVLPSCQLILLKISSTLQAKDKNKPPLFSQTVFVQIQPSKYTSAKFEKDSYQVQLNEFAPPGSHVAMVQITPVLQNVKYMLKLNSDSINFKINPQTGMITTAKRIDFHKQSQFEFEVTATYRHLSTTVIVDVVDCNDHAPSFTRSSYLSNFNENLPPGSSVLSVKATDSDSGENGFVTYNIANQKMVPFVIDPFTGVISTTKLMDYELMQRLYSLRIWASDSGSPFRHQTEVYVSLFLNNLNDNVPVFEKINCNGSIPWDLPIGHSVFTVSAIDRDELNPIKYEIKSGNEEQFFELNPVSGVISLRAHFKDFHYQSFLPISYALKISATDGNNSASPACINITDEDSSLNTYLINRHAPQFDHTFPRSIDILETTPVNSTIAQLTAIDSDAGFNGKMVYVISSGNEESCFDIDTEMGLLLVLSPLDHERTSFYVLNITVYDLGSPQKSTWKLLAVNVLDVNDNAPTFLQSTYLIPIPEDIRMGTTVAVLTANDADTDDNSRVKYSFITHSDKFAINSVTGEVIVTATLDRELEPQHILKVEARDQPQKGHQLFAIADLVISLEDVNDNSPYCIPALNKINVPEDLPLGTTLLFLEAFDPDTTSEGEVEYSLITDHENTFHLNEFTGSLTLEKELDYEKMEFYNISVKISDAGKLSSLCYIEVNVLDINENLHPPSFDSFVYEGSVKENSQEGTPVMRVVAQDGDRGKDGQIQYFIREGSGMALFNIENDTELCSHYWLTVLAVDKGSVPLSSVVEIYIEISDINDNPPQMSRTVFYSSVLENSPANTSILQVEAVDPDTDSQGKLTFLIINGNHQGMFAINPFTGKDFF</sequence>
<dbReference type="GO" id="GO:0005509">
    <property type="term" value="F:calcium ion binding"/>
    <property type="evidence" value="ECO:0007669"/>
    <property type="project" value="UniProtKB-UniRule"/>
</dbReference>
<dbReference type="InterPro" id="IPR015919">
    <property type="entry name" value="Cadherin-like_sf"/>
</dbReference>
<dbReference type="PANTHER" id="PTHR24026">
    <property type="entry name" value="FAT ATYPICAL CADHERIN-RELATED"/>
    <property type="match status" value="1"/>
</dbReference>
<dbReference type="InterPro" id="IPR020894">
    <property type="entry name" value="Cadherin_CS"/>
</dbReference>
<feature type="domain" description="Cadherin" evidence="12">
    <location>
        <begin position="53"/>
        <end position="148"/>
    </location>
</feature>
<dbReference type="CDD" id="cd11304">
    <property type="entry name" value="Cadherin_repeat"/>
    <property type="match status" value="8"/>
</dbReference>
<proteinExistence type="predicted"/>
<dbReference type="PRINTS" id="PR00205">
    <property type="entry name" value="CADHERIN"/>
</dbReference>
<dbReference type="Gene3D" id="2.60.40.60">
    <property type="entry name" value="Cadherins"/>
    <property type="match status" value="8"/>
</dbReference>
<keyword evidence="9" id="KW-1015">Disulfide bond</keyword>